<dbReference type="Gene3D" id="3.30.450.20">
    <property type="entry name" value="PAS domain"/>
    <property type="match status" value="1"/>
</dbReference>
<dbReference type="GO" id="GO:0005524">
    <property type="term" value="F:ATP binding"/>
    <property type="evidence" value="ECO:0007669"/>
    <property type="project" value="UniProtKB-KW"/>
</dbReference>
<keyword evidence="7" id="KW-0472">Membrane</keyword>
<keyword evidence="9" id="KW-0547">Nucleotide-binding</keyword>
<feature type="transmembrane region" description="Helical" evidence="7">
    <location>
        <begin position="167"/>
        <end position="188"/>
    </location>
</feature>
<evidence type="ECO:0000256" key="7">
    <source>
        <dbReference type="SAM" id="Phobius"/>
    </source>
</evidence>
<keyword evidence="4" id="KW-0808">Transferase</keyword>
<dbReference type="RefSeq" id="WP_269416503.1">
    <property type="nucleotide sequence ID" value="NZ_JAPWGL010000004.1"/>
</dbReference>
<organism evidence="9 10">
    <name type="scientific">Pedobacter rhodius</name>
    <dbReference type="NCBI Taxonomy" id="3004098"/>
    <lineage>
        <taxon>Bacteria</taxon>
        <taxon>Pseudomonadati</taxon>
        <taxon>Bacteroidota</taxon>
        <taxon>Sphingobacteriia</taxon>
        <taxon>Sphingobacteriales</taxon>
        <taxon>Sphingobacteriaceae</taxon>
        <taxon>Pedobacter</taxon>
    </lineage>
</organism>
<reference evidence="9" key="1">
    <citation type="submission" date="2022-12" db="EMBL/GenBank/DDBJ databases">
        <title>Genome sequence of SJ11.</title>
        <authorList>
            <person name="Woo H."/>
        </authorList>
    </citation>
    <scope>NUCLEOTIDE SEQUENCE</scope>
    <source>
        <strain evidence="9">SJ11</strain>
    </source>
</reference>
<evidence type="ECO:0000313" key="9">
    <source>
        <dbReference type="EMBL" id="MCZ4224840.1"/>
    </source>
</evidence>
<dbReference type="EMBL" id="JAPWGL010000004">
    <property type="protein sequence ID" value="MCZ4224840.1"/>
    <property type="molecule type" value="Genomic_DNA"/>
</dbReference>
<dbReference type="SUPFAM" id="SSF55874">
    <property type="entry name" value="ATPase domain of HSP90 chaperone/DNA topoisomerase II/histidine kinase"/>
    <property type="match status" value="1"/>
</dbReference>
<dbReference type="InterPro" id="IPR050736">
    <property type="entry name" value="Sensor_HK_Regulatory"/>
</dbReference>
<evidence type="ECO:0000256" key="3">
    <source>
        <dbReference type="ARBA" id="ARBA00022553"/>
    </source>
</evidence>
<feature type="transmembrane region" description="Helical" evidence="7">
    <location>
        <begin position="34"/>
        <end position="54"/>
    </location>
</feature>
<dbReference type="SUPFAM" id="SSF47384">
    <property type="entry name" value="Homodimeric domain of signal transducing histidine kinase"/>
    <property type="match status" value="1"/>
</dbReference>
<dbReference type="InterPro" id="IPR004358">
    <property type="entry name" value="Sig_transdc_His_kin-like_C"/>
</dbReference>
<dbReference type="Pfam" id="PF00512">
    <property type="entry name" value="HisKA"/>
    <property type="match status" value="1"/>
</dbReference>
<dbReference type="SMART" id="SM00388">
    <property type="entry name" value="HisKA"/>
    <property type="match status" value="1"/>
</dbReference>
<dbReference type="InterPro" id="IPR033425">
    <property type="entry name" value="MASE3"/>
</dbReference>
<dbReference type="Gene3D" id="1.10.287.130">
    <property type="match status" value="1"/>
</dbReference>
<evidence type="ECO:0000256" key="1">
    <source>
        <dbReference type="ARBA" id="ARBA00000085"/>
    </source>
</evidence>
<dbReference type="Pfam" id="PF17159">
    <property type="entry name" value="MASE3"/>
    <property type="match status" value="1"/>
</dbReference>
<dbReference type="PANTHER" id="PTHR43711:SF31">
    <property type="entry name" value="HISTIDINE KINASE"/>
    <property type="match status" value="1"/>
</dbReference>
<sequence length="612" mass="69099">MSRFLNFFKANYRTIFVVAFLVLLFQFSKQYGYILFHTLVELFSIVIAFAVFIVAWNSRYMQDNKYLHLVGISYIFIGALDLLHTLTYKGMNIIPLQGHPANQFWVSTRFLEAVTLLAGFTLIERTKKINTDLIFIAYFFTTLLIIFLILIWQVFPVCFIDGVGQTPFKIFGEYVIIAILLLCAFLLIKKRLHFSPTVYRLLLASVIFTILSECCFATYISIYGPVNEMGHYGKLIAFFLIYKANVETGFVKPTDFIFKNLKENEEKYRTLAENLPGLILRFDREFKCIYSNKVVVADELTSQENALIFAKGDGLEQAIIPRIIRAKDTGVIQQTNYQQKNGDNEKFYSIQVIPEYGANGIGNTFLVICQDISALKHTEKQLQLINHTKDKLFSVIAHDLKNPFTSLISYSELIANNADRLGPEKIGHMAQRMNESAKLVYTLLENLLSWSRVQSGLLKARLESVNLDLLLESVKKHCTPQAQAKDILIKIDTRPGLTLLADNQMSATILRNLISNAIKFSFPGNEVHIKAEQNNSVVKISVHDCGTGISEEHKGKLLELTNTFSSPGTAAEVGTGLGLVLCREFAELNNGTIYLESELGVGTTFFLLLPAN</sequence>
<feature type="transmembrane region" description="Helical" evidence="7">
    <location>
        <begin position="12"/>
        <end position="28"/>
    </location>
</feature>
<accession>A0ABT4L0Y4</accession>
<keyword evidence="3" id="KW-0597">Phosphoprotein</keyword>
<protein>
    <recommendedName>
        <fullName evidence="2">histidine kinase</fullName>
        <ecNumber evidence="2">2.7.13.3</ecNumber>
    </recommendedName>
</protein>
<dbReference type="InterPro" id="IPR036890">
    <property type="entry name" value="HATPase_C_sf"/>
</dbReference>
<name>A0ABT4L0Y4_9SPHI</name>
<dbReference type="SMART" id="SM00387">
    <property type="entry name" value="HATPase_c"/>
    <property type="match status" value="1"/>
</dbReference>
<dbReference type="InterPro" id="IPR036097">
    <property type="entry name" value="HisK_dim/P_sf"/>
</dbReference>
<evidence type="ECO:0000256" key="6">
    <source>
        <dbReference type="ARBA" id="ARBA00023012"/>
    </source>
</evidence>
<dbReference type="Gene3D" id="3.30.565.10">
    <property type="entry name" value="Histidine kinase-like ATPase, C-terminal domain"/>
    <property type="match status" value="1"/>
</dbReference>
<keyword evidence="7" id="KW-0812">Transmembrane</keyword>
<comment type="catalytic activity">
    <reaction evidence="1">
        <text>ATP + protein L-histidine = ADP + protein N-phospho-L-histidine.</text>
        <dbReference type="EC" id="2.7.13.3"/>
    </reaction>
</comment>
<dbReference type="Proteomes" id="UP001144341">
    <property type="component" value="Unassembled WGS sequence"/>
</dbReference>
<dbReference type="CDD" id="cd00082">
    <property type="entry name" value="HisKA"/>
    <property type="match status" value="1"/>
</dbReference>
<evidence type="ECO:0000256" key="5">
    <source>
        <dbReference type="ARBA" id="ARBA00022777"/>
    </source>
</evidence>
<dbReference type="InterPro" id="IPR003661">
    <property type="entry name" value="HisK_dim/P_dom"/>
</dbReference>
<keyword evidence="9" id="KW-0067">ATP-binding</keyword>
<feature type="transmembrane region" description="Helical" evidence="7">
    <location>
        <begin position="200"/>
        <end position="222"/>
    </location>
</feature>
<keyword evidence="7" id="KW-1133">Transmembrane helix</keyword>
<dbReference type="Pfam" id="PF02518">
    <property type="entry name" value="HATPase_c"/>
    <property type="match status" value="1"/>
</dbReference>
<dbReference type="PRINTS" id="PR00344">
    <property type="entry name" value="BCTRLSENSOR"/>
</dbReference>
<evidence type="ECO:0000313" key="10">
    <source>
        <dbReference type="Proteomes" id="UP001144341"/>
    </source>
</evidence>
<proteinExistence type="predicted"/>
<feature type="domain" description="Histidine kinase" evidence="8">
    <location>
        <begin position="395"/>
        <end position="612"/>
    </location>
</feature>
<evidence type="ECO:0000256" key="4">
    <source>
        <dbReference type="ARBA" id="ARBA00022679"/>
    </source>
</evidence>
<feature type="transmembrane region" description="Helical" evidence="7">
    <location>
        <begin position="135"/>
        <end position="155"/>
    </location>
</feature>
<dbReference type="InterPro" id="IPR035965">
    <property type="entry name" value="PAS-like_dom_sf"/>
</dbReference>
<evidence type="ECO:0000259" key="8">
    <source>
        <dbReference type="PROSITE" id="PS50109"/>
    </source>
</evidence>
<dbReference type="SUPFAM" id="SSF55785">
    <property type="entry name" value="PYP-like sensor domain (PAS domain)"/>
    <property type="match status" value="1"/>
</dbReference>
<dbReference type="InterPro" id="IPR003594">
    <property type="entry name" value="HATPase_dom"/>
</dbReference>
<dbReference type="InterPro" id="IPR005467">
    <property type="entry name" value="His_kinase_dom"/>
</dbReference>
<keyword evidence="5" id="KW-0418">Kinase</keyword>
<keyword evidence="6" id="KW-0902">Two-component regulatory system</keyword>
<comment type="caution">
    <text evidence="9">The sequence shown here is derived from an EMBL/GenBank/DDBJ whole genome shotgun (WGS) entry which is preliminary data.</text>
</comment>
<keyword evidence="10" id="KW-1185">Reference proteome</keyword>
<dbReference type="EC" id="2.7.13.3" evidence="2"/>
<dbReference type="PROSITE" id="PS50109">
    <property type="entry name" value="HIS_KIN"/>
    <property type="match status" value="1"/>
</dbReference>
<dbReference type="PANTHER" id="PTHR43711">
    <property type="entry name" value="TWO-COMPONENT HISTIDINE KINASE"/>
    <property type="match status" value="1"/>
</dbReference>
<gene>
    <name evidence="9" type="ORF">O0931_16125</name>
</gene>
<evidence type="ECO:0000256" key="2">
    <source>
        <dbReference type="ARBA" id="ARBA00012438"/>
    </source>
</evidence>
<feature type="transmembrane region" description="Helical" evidence="7">
    <location>
        <begin position="66"/>
        <end position="84"/>
    </location>
</feature>